<sequence length="451" mass="49026">MTDKPRLLIVEDDEGLQRQLRWAYEDYDVIVAGDRTAAIDALRAMEPAVVTLDLGLPPDPDGVSEGFATLEEILRLKPDTKVIVASGHGARASALRAIASGAYDFYQKPVDIDTLGLIVARAFHLHAIEQENARLAASGAGGQTVLGSIVTAAPEMLKVARTIERVANANVSVMLLGASGTGKELLARGLHNASDRANGTFVAINCAAIPENLLEAELFGYEKGAFTGAVKTTEGKIELAEGGTLFLDEVGDIPLPLQVKLLRFLQERVIERIGSRRTIPVDTRIVCATHQDLEAMIAAGSFREDLYYRLAEIVVRIPTLAERHGDATLLAKHFLTRFAKEMNPAVRGFAPDALAALNDWTWPGNVRELENRMKRAVIMAEGKLLTAADLDLDMADNAELINLKAAREMADRRAIRQALARTEGNVSNAAKLLGISRPTLYDLFKQYDLQA</sequence>
<dbReference type="Gene3D" id="1.10.8.60">
    <property type="match status" value="1"/>
</dbReference>
<dbReference type="SUPFAM" id="SSF52172">
    <property type="entry name" value="CheY-like"/>
    <property type="match status" value="1"/>
</dbReference>
<feature type="domain" description="Response regulatory" evidence="10">
    <location>
        <begin position="6"/>
        <end position="123"/>
    </location>
</feature>
<dbReference type="InterPro" id="IPR027417">
    <property type="entry name" value="P-loop_NTPase"/>
</dbReference>
<dbReference type="NCBIfam" id="TIGR02915">
    <property type="entry name" value="PEP_resp_reg"/>
    <property type="match status" value="1"/>
</dbReference>
<dbReference type="InterPro" id="IPR002078">
    <property type="entry name" value="Sigma_54_int"/>
</dbReference>
<keyword evidence="12" id="KW-1185">Reference proteome</keyword>
<dbReference type="Gene3D" id="3.40.50.300">
    <property type="entry name" value="P-loop containing nucleotide triphosphate hydrolases"/>
    <property type="match status" value="1"/>
</dbReference>
<dbReference type="SMART" id="SM00382">
    <property type="entry name" value="AAA"/>
    <property type="match status" value="1"/>
</dbReference>
<dbReference type="PANTHER" id="PTHR32071">
    <property type="entry name" value="TRANSCRIPTIONAL REGULATORY PROTEIN"/>
    <property type="match status" value="1"/>
</dbReference>
<protein>
    <submittedName>
        <fullName evidence="11">PEP-CTERM-box response regulator transcription factor</fullName>
    </submittedName>
</protein>
<dbReference type="InterPro" id="IPR003593">
    <property type="entry name" value="AAA+_ATPase"/>
</dbReference>
<dbReference type="SUPFAM" id="SSF46689">
    <property type="entry name" value="Homeodomain-like"/>
    <property type="match status" value="1"/>
</dbReference>
<keyword evidence="5" id="KW-0238">DNA-binding</keyword>
<evidence type="ECO:0000256" key="1">
    <source>
        <dbReference type="ARBA" id="ARBA00022741"/>
    </source>
</evidence>
<dbReference type="FunFam" id="3.40.50.300:FF:000006">
    <property type="entry name" value="DNA-binding transcriptional regulator NtrC"/>
    <property type="match status" value="1"/>
</dbReference>
<dbReference type="GO" id="GO:0005524">
    <property type="term" value="F:ATP binding"/>
    <property type="evidence" value="ECO:0007669"/>
    <property type="project" value="UniProtKB-KW"/>
</dbReference>
<dbReference type="Pfam" id="PF02954">
    <property type="entry name" value="HTH_8"/>
    <property type="match status" value="1"/>
</dbReference>
<evidence type="ECO:0000256" key="6">
    <source>
        <dbReference type="ARBA" id="ARBA00023159"/>
    </source>
</evidence>
<gene>
    <name evidence="11" type="primary">prsR</name>
    <name evidence="11" type="ORF">CV103_16220</name>
</gene>
<dbReference type="Gene3D" id="1.10.10.60">
    <property type="entry name" value="Homeodomain-like"/>
    <property type="match status" value="1"/>
</dbReference>
<dbReference type="Pfam" id="PF00158">
    <property type="entry name" value="Sigma54_activat"/>
    <property type="match status" value="1"/>
</dbReference>
<dbReference type="PROSITE" id="PS00688">
    <property type="entry name" value="SIGMA54_INTERACT_3"/>
    <property type="match status" value="1"/>
</dbReference>
<keyword evidence="6" id="KW-0010">Activator</keyword>
<dbReference type="AlphaFoldDB" id="A0A2T4HQ35"/>
<keyword evidence="8" id="KW-0597">Phosphoprotein</keyword>
<dbReference type="InterPro" id="IPR002197">
    <property type="entry name" value="HTH_Fis"/>
</dbReference>
<dbReference type="InterPro" id="IPR014264">
    <property type="entry name" value="PEP-CTERM_resp_reg"/>
</dbReference>
<dbReference type="GO" id="GO:0006355">
    <property type="term" value="P:regulation of DNA-templated transcription"/>
    <property type="evidence" value="ECO:0007669"/>
    <property type="project" value="InterPro"/>
</dbReference>
<evidence type="ECO:0000256" key="3">
    <source>
        <dbReference type="ARBA" id="ARBA00023012"/>
    </source>
</evidence>
<evidence type="ECO:0000256" key="4">
    <source>
        <dbReference type="ARBA" id="ARBA00023015"/>
    </source>
</evidence>
<proteinExistence type="predicted"/>
<keyword evidence="7" id="KW-0804">Transcription</keyword>
<dbReference type="EMBL" id="PHHF01000069">
    <property type="protein sequence ID" value="PTD17919.1"/>
    <property type="molecule type" value="Genomic_DNA"/>
</dbReference>
<dbReference type="PRINTS" id="PR01590">
    <property type="entry name" value="HTHFIS"/>
</dbReference>
<dbReference type="InterPro" id="IPR025943">
    <property type="entry name" value="Sigma_54_int_dom_ATP-bd_2"/>
</dbReference>
<dbReference type="InterPro" id="IPR011006">
    <property type="entry name" value="CheY-like_superfamily"/>
</dbReference>
<evidence type="ECO:0000256" key="5">
    <source>
        <dbReference type="ARBA" id="ARBA00023125"/>
    </source>
</evidence>
<dbReference type="GO" id="GO:0000160">
    <property type="term" value="P:phosphorelay signal transduction system"/>
    <property type="evidence" value="ECO:0007669"/>
    <property type="project" value="UniProtKB-KW"/>
</dbReference>
<dbReference type="PROSITE" id="PS50110">
    <property type="entry name" value="RESPONSE_REGULATORY"/>
    <property type="match status" value="1"/>
</dbReference>
<keyword evidence="4" id="KW-0805">Transcription regulation</keyword>
<dbReference type="Proteomes" id="UP000241206">
    <property type="component" value="Unassembled WGS sequence"/>
</dbReference>
<dbReference type="InterPro" id="IPR058031">
    <property type="entry name" value="AAA_lid_NorR"/>
</dbReference>
<dbReference type="InterPro" id="IPR025944">
    <property type="entry name" value="Sigma_54_int_dom_CS"/>
</dbReference>
<dbReference type="CDD" id="cd00009">
    <property type="entry name" value="AAA"/>
    <property type="match status" value="1"/>
</dbReference>
<evidence type="ECO:0000313" key="12">
    <source>
        <dbReference type="Proteomes" id="UP000241206"/>
    </source>
</evidence>
<evidence type="ECO:0000313" key="11">
    <source>
        <dbReference type="EMBL" id="PTD17919.1"/>
    </source>
</evidence>
<reference evidence="11 12" key="1">
    <citation type="submission" date="2017-11" db="EMBL/GenBank/DDBJ databases">
        <title>Sphingomonas oleivorans sp. nov., isolated from oil-contaminated soil.</title>
        <authorList>
            <person name="Wang L."/>
            <person name="Chen L."/>
        </authorList>
    </citation>
    <scope>NUCLEOTIDE SEQUENCE [LARGE SCALE GENOMIC DNA]</scope>
    <source>
        <strain evidence="11 12">K101</strain>
    </source>
</reference>
<evidence type="ECO:0000256" key="2">
    <source>
        <dbReference type="ARBA" id="ARBA00022840"/>
    </source>
</evidence>
<dbReference type="Pfam" id="PF00072">
    <property type="entry name" value="Response_reg"/>
    <property type="match status" value="1"/>
</dbReference>
<keyword evidence="2" id="KW-0067">ATP-binding</keyword>
<dbReference type="SMART" id="SM00448">
    <property type="entry name" value="REC"/>
    <property type="match status" value="1"/>
</dbReference>
<comment type="caution">
    <text evidence="11">The sequence shown here is derived from an EMBL/GenBank/DDBJ whole genome shotgun (WGS) entry which is preliminary data.</text>
</comment>
<dbReference type="Gene3D" id="3.40.50.2300">
    <property type="match status" value="1"/>
</dbReference>
<feature type="modified residue" description="4-aspartylphosphate" evidence="8">
    <location>
        <position position="53"/>
    </location>
</feature>
<evidence type="ECO:0000259" key="9">
    <source>
        <dbReference type="PROSITE" id="PS50045"/>
    </source>
</evidence>
<dbReference type="GO" id="GO:0043565">
    <property type="term" value="F:sequence-specific DNA binding"/>
    <property type="evidence" value="ECO:0007669"/>
    <property type="project" value="InterPro"/>
</dbReference>
<organism evidence="11 12">
    <name type="scientific">Edaphosphingomonas fennica</name>
    <dbReference type="NCBI Taxonomy" id="114404"/>
    <lineage>
        <taxon>Bacteria</taxon>
        <taxon>Pseudomonadati</taxon>
        <taxon>Pseudomonadota</taxon>
        <taxon>Alphaproteobacteria</taxon>
        <taxon>Sphingomonadales</taxon>
        <taxon>Rhizorhabdaceae</taxon>
        <taxon>Edaphosphingomonas</taxon>
    </lineage>
</organism>
<accession>A0A2T4HQ35</accession>
<name>A0A2T4HQ35_9SPHN</name>
<dbReference type="PANTHER" id="PTHR32071:SF113">
    <property type="entry name" value="ALGINATE BIOSYNTHESIS TRANSCRIPTIONAL REGULATORY PROTEIN ALGB"/>
    <property type="match status" value="1"/>
</dbReference>
<keyword evidence="1" id="KW-0547">Nucleotide-binding</keyword>
<dbReference type="PROSITE" id="PS00676">
    <property type="entry name" value="SIGMA54_INTERACT_2"/>
    <property type="match status" value="1"/>
</dbReference>
<evidence type="ECO:0000256" key="8">
    <source>
        <dbReference type="PROSITE-ProRule" id="PRU00169"/>
    </source>
</evidence>
<dbReference type="Pfam" id="PF25601">
    <property type="entry name" value="AAA_lid_14"/>
    <property type="match status" value="1"/>
</dbReference>
<dbReference type="SUPFAM" id="SSF52540">
    <property type="entry name" value="P-loop containing nucleoside triphosphate hydrolases"/>
    <property type="match status" value="1"/>
</dbReference>
<keyword evidence="3" id="KW-0902">Two-component regulatory system</keyword>
<evidence type="ECO:0000259" key="10">
    <source>
        <dbReference type="PROSITE" id="PS50110"/>
    </source>
</evidence>
<dbReference type="InterPro" id="IPR009057">
    <property type="entry name" value="Homeodomain-like_sf"/>
</dbReference>
<dbReference type="PROSITE" id="PS50045">
    <property type="entry name" value="SIGMA54_INTERACT_4"/>
    <property type="match status" value="1"/>
</dbReference>
<feature type="domain" description="Sigma-54 factor interaction" evidence="9">
    <location>
        <begin position="149"/>
        <end position="378"/>
    </location>
</feature>
<evidence type="ECO:0000256" key="7">
    <source>
        <dbReference type="ARBA" id="ARBA00023163"/>
    </source>
</evidence>
<dbReference type="InterPro" id="IPR001789">
    <property type="entry name" value="Sig_transdc_resp-reg_receiver"/>
</dbReference>